<dbReference type="InterPro" id="IPR039424">
    <property type="entry name" value="SBP_5"/>
</dbReference>
<evidence type="ECO:0000256" key="4">
    <source>
        <dbReference type="ARBA" id="ARBA00022729"/>
    </source>
</evidence>
<dbReference type="EMBL" id="UAWQ01000021">
    <property type="protein sequence ID" value="SQC63767.1"/>
    <property type="molecule type" value="Genomic_DNA"/>
</dbReference>
<dbReference type="PIRSF" id="PIRSF002741">
    <property type="entry name" value="MppA"/>
    <property type="match status" value="1"/>
</dbReference>
<dbReference type="Gene3D" id="3.90.76.10">
    <property type="entry name" value="Dipeptide-binding Protein, Domain 1"/>
    <property type="match status" value="1"/>
</dbReference>
<dbReference type="CDD" id="cd08512">
    <property type="entry name" value="PBP2_NikA_DppA_OppA_like_7"/>
    <property type="match status" value="1"/>
</dbReference>
<evidence type="ECO:0000313" key="8">
    <source>
        <dbReference type="Proteomes" id="UP000251721"/>
    </source>
</evidence>
<keyword evidence="4" id="KW-0732">Signal</keyword>
<organism evidence="7 8">
    <name type="scientific">Klebsiella pneumoniae</name>
    <dbReference type="NCBI Taxonomy" id="573"/>
    <lineage>
        <taxon>Bacteria</taxon>
        <taxon>Pseudomonadati</taxon>
        <taxon>Pseudomonadota</taxon>
        <taxon>Gammaproteobacteria</taxon>
        <taxon>Enterobacterales</taxon>
        <taxon>Enterobacteriaceae</taxon>
        <taxon>Klebsiella/Raoultella group</taxon>
        <taxon>Klebsiella</taxon>
        <taxon>Klebsiella pneumoniae complex</taxon>
    </lineage>
</organism>
<name>A0A2X3GV32_KLEPN</name>
<evidence type="ECO:0000256" key="2">
    <source>
        <dbReference type="ARBA" id="ARBA00005695"/>
    </source>
</evidence>
<dbReference type="AlphaFoldDB" id="A0A2X3GV32"/>
<dbReference type="PANTHER" id="PTHR30290">
    <property type="entry name" value="PERIPLASMIC BINDING COMPONENT OF ABC TRANSPORTER"/>
    <property type="match status" value="1"/>
</dbReference>
<evidence type="ECO:0000256" key="3">
    <source>
        <dbReference type="ARBA" id="ARBA00022448"/>
    </source>
</evidence>
<dbReference type="PANTHER" id="PTHR30290:SF10">
    <property type="entry name" value="PERIPLASMIC OLIGOPEPTIDE-BINDING PROTEIN-RELATED"/>
    <property type="match status" value="1"/>
</dbReference>
<dbReference type="InterPro" id="IPR000914">
    <property type="entry name" value="SBP_5_dom"/>
</dbReference>
<sequence length="573" mass="63827">MALRLSSLRPGRPDKPKMPPSGNMYPTVQANRDMKKTSLLGACILALAMSMGSGEAVAKTPPDQLIIGMNMNNLLTLDPAAMTGNEVVGIVVNLYDSLVELDPEQLTTVRPALAKSWDISPDGKTLTFHLRDDVKFHSGNPLTAADVVWSMRRILHLNLAQASVWKSYGFSKKNIDSQVSAPDRFTVQIVLPKDNDPQLVIYSLAALGNLGVLDSKTVQSHQQDNDWGNRWLTTHEAGSGPFILETWQAKDVLRMKRNPDYWRGEAKMSRVVLRHFQESQTLRLMIEKGDLDIANNMAVSDINALRSDPQLTVDAVQRGTMYYVAMSMKEAHFANPKVREAVRYLIDYQGINKALMPGYGVLHQRPIKAGMPSTLPDPGYRLDVARAKKLLAEAGYPNGFDTTLRVLSDQPFLNIAIAVQSTLMQAGINAKIITGTGNQIYGAMRERKFDLLVGRGGSGMEPHPHSSLRALVYNPDNSDKARLTNFQGWRTGFYDPQLNTMIDQALLERDPQKQVADYQAIQTRYDQLVPALIPLSQMVDSVVVRNEVREYQPHPSATTFLRDVYKVREGEKG</sequence>
<feature type="region of interest" description="Disordered" evidence="5">
    <location>
        <begin position="1"/>
        <end position="23"/>
    </location>
</feature>
<dbReference type="Gene3D" id="3.10.105.10">
    <property type="entry name" value="Dipeptide-binding Protein, Domain 3"/>
    <property type="match status" value="1"/>
</dbReference>
<dbReference type="InterPro" id="IPR030678">
    <property type="entry name" value="Peptide/Ni-bd"/>
</dbReference>
<comment type="similarity">
    <text evidence="2">Belongs to the bacterial solute-binding protein 5 family.</text>
</comment>
<dbReference type="GO" id="GO:0043190">
    <property type="term" value="C:ATP-binding cassette (ABC) transporter complex"/>
    <property type="evidence" value="ECO:0007669"/>
    <property type="project" value="InterPro"/>
</dbReference>
<evidence type="ECO:0000313" key="7">
    <source>
        <dbReference type="EMBL" id="SQC63767.1"/>
    </source>
</evidence>
<feature type="domain" description="Solute-binding protein family 5" evidence="6">
    <location>
        <begin position="108"/>
        <end position="477"/>
    </location>
</feature>
<dbReference type="GO" id="GO:0030288">
    <property type="term" value="C:outer membrane-bounded periplasmic space"/>
    <property type="evidence" value="ECO:0007669"/>
    <property type="project" value="UniProtKB-ARBA"/>
</dbReference>
<proteinExistence type="inferred from homology"/>
<dbReference type="GO" id="GO:1904680">
    <property type="term" value="F:peptide transmembrane transporter activity"/>
    <property type="evidence" value="ECO:0007669"/>
    <property type="project" value="TreeGrafter"/>
</dbReference>
<dbReference type="Gene3D" id="3.40.190.10">
    <property type="entry name" value="Periplasmic binding protein-like II"/>
    <property type="match status" value="1"/>
</dbReference>
<dbReference type="PROSITE" id="PS01040">
    <property type="entry name" value="SBP_BACTERIAL_5"/>
    <property type="match status" value="1"/>
</dbReference>
<comment type="subcellular location">
    <subcellularLocation>
        <location evidence="1">Periplasm</location>
    </subcellularLocation>
</comment>
<evidence type="ECO:0000259" key="6">
    <source>
        <dbReference type="Pfam" id="PF00496"/>
    </source>
</evidence>
<keyword evidence="3" id="KW-0813">Transport</keyword>
<dbReference type="InterPro" id="IPR023765">
    <property type="entry name" value="SBP_5_CS"/>
</dbReference>
<evidence type="ECO:0000256" key="5">
    <source>
        <dbReference type="SAM" id="MobiDB-lite"/>
    </source>
</evidence>
<dbReference type="GO" id="GO:0015833">
    <property type="term" value="P:peptide transport"/>
    <property type="evidence" value="ECO:0007669"/>
    <property type="project" value="TreeGrafter"/>
</dbReference>
<reference evidence="7 8" key="1">
    <citation type="submission" date="2018-06" db="EMBL/GenBank/DDBJ databases">
        <authorList>
            <consortium name="Pathogen Informatics"/>
            <person name="Doyle S."/>
        </authorList>
    </citation>
    <scope>NUCLEOTIDE SEQUENCE [LARGE SCALE GENOMIC DNA]</scope>
    <source>
        <strain evidence="7 8">NCTC13465</strain>
    </source>
</reference>
<dbReference type="SUPFAM" id="SSF53850">
    <property type="entry name" value="Periplasmic binding protein-like II"/>
    <property type="match status" value="1"/>
</dbReference>
<gene>
    <name evidence="7" type="primary">dppA_8</name>
    <name evidence="7" type="ORF">NCTC13465_06734</name>
</gene>
<protein>
    <submittedName>
        <fullName evidence="7">Putative dipeptide ABC transport system periplasmic binding component</fullName>
    </submittedName>
</protein>
<dbReference type="Proteomes" id="UP000251721">
    <property type="component" value="Unassembled WGS sequence"/>
</dbReference>
<accession>A0A2X3GV32</accession>
<dbReference type="Pfam" id="PF00496">
    <property type="entry name" value="SBP_bac_5"/>
    <property type="match status" value="1"/>
</dbReference>
<evidence type="ECO:0000256" key="1">
    <source>
        <dbReference type="ARBA" id="ARBA00004418"/>
    </source>
</evidence>